<comment type="pathway">
    <text evidence="2 11">Glycan metabolism; pectin degradation; 2-dehydro-3-deoxy-D-gluconate from pectin: step 1/5.</text>
</comment>
<dbReference type="AlphaFoldDB" id="A0A4S4LX17"/>
<dbReference type="GO" id="GO:0045490">
    <property type="term" value="P:pectin catabolic process"/>
    <property type="evidence" value="ECO:0007669"/>
    <property type="project" value="UniProtKB-UniRule"/>
</dbReference>
<dbReference type="UniPathway" id="UPA00545">
    <property type="reaction ID" value="UER00823"/>
</dbReference>
<evidence type="ECO:0000313" key="14">
    <source>
        <dbReference type="Proteomes" id="UP000310158"/>
    </source>
</evidence>
<evidence type="ECO:0000256" key="3">
    <source>
        <dbReference type="ARBA" id="ARBA00008891"/>
    </source>
</evidence>
<comment type="subcellular location">
    <subcellularLocation>
        <location evidence="1 11">Secreted</location>
    </subcellularLocation>
</comment>
<evidence type="ECO:0000256" key="7">
    <source>
        <dbReference type="ARBA" id="ARBA00022801"/>
    </source>
</evidence>
<dbReference type="Proteomes" id="UP000310158">
    <property type="component" value="Unassembled WGS sequence"/>
</dbReference>
<evidence type="ECO:0000256" key="5">
    <source>
        <dbReference type="ARBA" id="ARBA00022525"/>
    </source>
</evidence>
<dbReference type="Gene3D" id="2.160.20.10">
    <property type="entry name" value="Single-stranded right-handed beta-helix, Pectin lyase-like"/>
    <property type="match status" value="1"/>
</dbReference>
<dbReference type="GO" id="GO:0030599">
    <property type="term" value="F:pectinesterase activity"/>
    <property type="evidence" value="ECO:0007669"/>
    <property type="project" value="UniProtKB-UniRule"/>
</dbReference>
<dbReference type="InterPro" id="IPR012334">
    <property type="entry name" value="Pectin_lyas_fold"/>
</dbReference>
<dbReference type="PANTHER" id="PTHR31321:SF127">
    <property type="entry name" value="PECTINESTERASE"/>
    <property type="match status" value="1"/>
</dbReference>
<evidence type="ECO:0000256" key="11">
    <source>
        <dbReference type="RuleBase" id="RU000589"/>
    </source>
</evidence>
<name>A0A4S4LX17_9AGAM</name>
<dbReference type="InterPro" id="IPR033131">
    <property type="entry name" value="Pectinesterase_Asp_AS"/>
</dbReference>
<evidence type="ECO:0000313" key="13">
    <source>
        <dbReference type="EMBL" id="THH17146.1"/>
    </source>
</evidence>
<dbReference type="InterPro" id="IPR011050">
    <property type="entry name" value="Pectin_lyase_fold/virulence"/>
</dbReference>
<feature type="signal peptide" evidence="11">
    <location>
        <begin position="1"/>
        <end position="25"/>
    </location>
</feature>
<dbReference type="GO" id="GO:0042545">
    <property type="term" value="P:cell wall modification"/>
    <property type="evidence" value="ECO:0007669"/>
    <property type="project" value="UniProtKB-UniRule"/>
</dbReference>
<evidence type="ECO:0000256" key="4">
    <source>
        <dbReference type="ARBA" id="ARBA00013229"/>
    </source>
</evidence>
<feature type="chain" id="PRO_5020969170" description="Pectinesterase" evidence="11">
    <location>
        <begin position="26"/>
        <end position="336"/>
    </location>
</feature>
<dbReference type="PANTHER" id="PTHR31321">
    <property type="entry name" value="ACYL-COA THIOESTER HYDROLASE YBHC-RELATED"/>
    <property type="match status" value="1"/>
</dbReference>
<comment type="similarity">
    <text evidence="3">Belongs to the pectinesterase family.</text>
</comment>
<keyword evidence="8 11" id="KW-0063">Aspartyl esterase</keyword>
<organism evidence="13 14">
    <name type="scientific">Bondarzewia mesenterica</name>
    <dbReference type="NCBI Taxonomy" id="1095465"/>
    <lineage>
        <taxon>Eukaryota</taxon>
        <taxon>Fungi</taxon>
        <taxon>Dikarya</taxon>
        <taxon>Basidiomycota</taxon>
        <taxon>Agaricomycotina</taxon>
        <taxon>Agaricomycetes</taxon>
        <taxon>Russulales</taxon>
        <taxon>Bondarzewiaceae</taxon>
        <taxon>Bondarzewia</taxon>
    </lineage>
</organism>
<keyword evidence="5 11" id="KW-0964">Secreted</keyword>
<evidence type="ECO:0000256" key="8">
    <source>
        <dbReference type="ARBA" id="ARBA00023085"/>
    </source>
</evidence>
<proteinExistence type="inferred from homology"/>
<reference evidence="13 14" key="1">
    <citation type="submission" date="2019-02" db="EMBL/GenBank/DDBJ databases">
        <title>Genome sequencing of the rare red list fungi Bondarzewia mesenterica.</title>
        <authorList>
            <person name="Buettner E."/>
            <person name="Kellner H."/>
        </authorList>
    </citation>
    <scope>NUCLEOTIDE SEQUENCE [LARGE SCALE GENOMIC DNA]</scope>
    <source>
        <strain evidence="13 14">DSM 108281</strain>
    </source>
</reference>
<keyword evidence="11" id="KW-0961">Cell wall biogenesis/degradation</keyword>
<dbReference type="SUPFAM" id="SSF51126">
    <property type="entry name" value="Pectin lyase-like"/>
    <property type="match status" value="1"/>
</dbReference>
<keyword evidence="14" id="KW-1185">Reference proteome</keyword>
<evidence type="ECO:0000259" key="12">
    <source>
        <dbReference type="Pfam" id="PF01095"/>
    </source>
</evidence>
<comment type="function">
    <text evidence="11">Involved in maceration and soft-rotting of plant tissue.</text>
</comment>
<feature type="active site" evidence="10">
    <location>
        <position position="186"/>
    </location>
</feature>
<dbReference type="FunFam" id="2.160.20.10:FF:000014">
    <property type="entry name" value="Pectinesterase"/>
    <property type="match status" value="1"/>
</dbReference>
<feature type="domain" description="Pectinesterase catalytic" evidence="12">
    <location>
        <begin position="40"/>
        <end position="321"/>
    </location>
</feature>
<comment type="catalytic activity">
    <reaction evidence="9 11">
        <text>[(1-&gt;4)-alpha-D-galacturonosyl methyl ester](n) + n H2O = [(1-&gt;4)-alpha-D-galacturonosyl](n) + n methanol + n H(+)</text>
        <dbReference type="Rhea" id="RHEA:22380"/>
        <dbReference type="Rhea" id="RHEA-COMP:14570"/>
        <dbReference type="Rhea" id="RHEA-COMP:14573"/>
        <dbReference type="ChEBI" id="CHEBI:15377"/>
        <dbReference type="ChEBI" id="CHEBI:15378"/>
        <dbReference type="ChEBI" id="CHEBI:17790"/>
        <dbReference type="ChEBI" id="CHEBI:140522"/>
        <dbReference type="ChEBI" id="CHEBI:140523"/>
        <dbReference type="EC" id="3.1.1.11"/>
    </reaction>
</comment>
<evidence type="ECO:0000256" key="10">
    <source>
        <dbReference type="PROSITE-ProRule" id="PRU10040"/>
    </source>
</evidence>
<protein>
    <recommendedName>
        <fullName evidence="4 11">Pectinesterase</fullName>
        <ecNumber evidence="4 11">3.1.1.11</ecNumber>
    </recommendedName>
</protein>
<comment type="caution">
    <text evidence="13">The sequence shown here is derived from an EMBL/GenBank/DDBJ whole genome shotgun (WGS) entry which is preliminary data.</text>
</comment>
<dbReference type="InterPro" id="IPR000070">
    <property type="entry name" value="Pectinesterase_cat"/>
</dbReference>
<sequence>MRFLIATLVALPLLALSLSPPSSRTSPPFGAKIVRAGTTTGGEYTTLGAAVAALPSDSSSQTIFIYPGTYNEQVNIQRSGPVTLLGYTTDPGNFSSNQVELVASVPASTAGSNDASGTLRIHTDGVKIYNINIRNDYGQGSQAIALSQYGNQVGVYACGIYGFQDTLLANQGTQVYLQNYIEGATDFIFGRLGQAYFEGNTIGVKSNGWVTASGREADNVAIYIFEQNNIILASDPGSTDKIYLGRPWGDYARVIFKDTYVTAPLNPSIWSIWNTGDERTDNVLFADFNTTGPGVPSNAERPSFVTVLNSSQAASYTISTAVGNSYATWVDADYLL</sequence>
<keyword evidence="7 11" id="KW-0378">Hydrolase</keyword>
<evidence type="ECO:0000256" key="2">
    <source>
        <dbReference type="ARBA" id="ARBA00005184"/>
    </source>
</evidence>
<dbReference type="PROSITE" id="PS00503">
    <property type="entry name" value="PECTINESTERASE_2"/>
    <property type="match status" value="1"/>
</dbReference>
<dbReference type="EC" id="3.1.1.11" evidence="4 11"/>
<gene>
    <name evidence="13" type="ORF">EW146_g3618</name>
</gene>
<evidence type="ECO:0000256" key="1">
    <source>
        <dbReference type="ARBA" id="ARBA00004613"/>
    </source>
</evidence>
<evidence type="ECO:0000256" key="9">
    <source>
        <dbReference type="ARBA" id="ARBA00047928"/>
    </source>
</evidence>
<evidence type="ECO:0000256" key="6">
    <source>
        <dbReference type="ARBA" id="ARBA00022729"/>
    </source>
</evidence>
<dbReference type="GO" id="GO:0005576">
    <property type="term" value="C:extracellular region"/>
    <property type="evidence" value="ECO:0007669"/>
    <property type="project" value="UniProtKB-SubCell"/>
</dbReference>
<dbReference type="Pfam" id="PF01095">
    <property type="entry name" value="Pectinesterase"/>
    <property type="match status" value="1"/>
</dbReference>
<keyword evidence="6 11" id="KW-0732">Signal</keyword>
<dbReference type="EMBL" id="SGPL01000124">
    <property type="protein sequence ID" value="THH17146.1"/>
    <property type="molecule type" value="Genomic_DNA"/>
</dbReference>
<dbReference type="OrthoDB" id="2019149at2759"/>
<accession>A0A4S4LX17</accession>